<evidence type="ECO:0000313" key="3">
    <source>
        <dbReference type="Proteomes" id="UP001596071"/>
    </source>
</evidence>
<comment type="similarity">
    <text evidence="1">Belongs to the UPF0751 family.</text>
</comment>
<gene>
    <name evidence="2" type="ORF">ACFPTP_06425</name>
</gene>
<dbReference type="InterPro" id="IPR016772">
    <property type="entry name" value="UCP020408"/>
</dbReference>
<sequence>MKQITDELISCMHQMTNENITETRERVNKLFDFIELSQTLWGSVPSIIISAEPEKKEPEEVDISRNETSQRMIVTSSSDTTSLGTPMERKLKGGILKGRHGDIYVPEKIVRMHGFEHGDYIEAIGDRLKDLVFIKRKNSVTKHESNRIEIDYCVITKTSDGLLVADHHITNGKLTRIKLDGESPYQFLISQRDSETYSLKDGSVVSIAYHESDPLSFRVVWCYPERTNELARPEPKPSSFYKDTTSKKESIWTDVELNLLKDKKIVIIGADFRSSDFMPLAESGNFTLDVFSGDESKTRLKAAVKNKDLIISASEHSSHRSSGLAKECAKKYKIPFRAAPTSQSSIKKAMIHGIKEAYIPFHSFF</sequence>
<accession>A0ABW0TWV7</accession>
<dbReference type="EMBL" id="JBHSNP010000010">
    <property type="protein sequence ID" value="MFC5602851.1"/>
    <property type="molecule type" value="Genomic_DNA"/>
</dbReference>
<dbReference type="Proteomes" id="UP001596071">
    <property type="component" value="Unassembled WGS sequence"/>
</dbReference>
<proteinExistence type="inferred from homology"/>
<organism evidence="2 3">
    <name type="scientific">Sporosarcina koreensis</name>
    <dbReference type="NCBI Taxonomy" id="334735"/>
    <lineage>
        <taxon>Bacteria</taxon>
        <taxon>Bacillati</taxon>
        <taxon>Bacillota</taxon>
        <taxon>Bacilli</taxon>
        <taxon>Bacillales</taxon>
        <taxon>Caryophanaceae</taxon>
        <taxon>Sporosarcina</taxon>
    </lineage>
</organism>
<keyword evidence="3" id="KW-1185">Reference proteome</keyword>
<comment type="caution">
    <text evidence="2">The sequence shown here is derived from an EMBL/GenBank/DDBJ whole genome shotgun (WGS) entry which is preliminary data.</text>
</comment>
<reference evidence="3" key="1">
    <citation type="journal article" date="2019" name="Int. J. Syst. Evol. Microbiol.">
        <title>The Global Catalogue of Microorganisms (GCM) 10K type strain sequencing project: providing services to taxonomists for standard genome sequencing and annotation.</title>
        <authorList>
            <consortium name="The Broad Institute Genomics Platform"/>
            <consortium name="The Broad Institute Genome Sequencing Center for Infectious Disease"/>
            <person name="Wu L."/>
            <person name="Ma J."/>
        </authorList>
    </citation>
    <scope>NUCLEOTIDE SEQUENCE [LARGE SCALE GENOMIC DNA]</scope>
    <source>
        <strain evidence="3">KACC 11299</strain>
    </source>
</reference>
<evidence type="ECO:0000313" key="2">
    <source>
        <dbReference type="EMBL" id="MFC5602851.1"/>
    </source>
</evidence>
<protein>
    <submittedName>
        <fullName evidence="2">DUF2325 domain-containing protein</fullName>
    </submittedName>
</protein>
<dbReference type="Pfam" id="PF10087">
    <property type="entry name" value="DUF2325"/>
    <property type="match status" value="1"/>
</dbReference>
<name>A0ABW0TWV7_9BACL</name>
<dbReference type="RefSeq" id="WP_381443068.1">
    <property type="nucleotide sequence ID" value="NZ_JBHSNP010000010.1"/>
</dbReference>
<evidence type="ECO:0000256" key="1">
    <source>
        <dbReference type="ARBA" id="ARBA00007189"/>
    </source>
</evidence>